<feature type="domain" description="CBM6" evidence="5">
    <location>
        <begin position="474"/>
        <end position="575"/>
    </location>
</feature>
<comment type="similarity">
    <text evidence="3">Belongs to the glycosyl hydrolase 5 (cellulase A) family.</text>
</comment>
<dbReference type="Gene3D" id="3.20.20.80">
    <property type="entry name" value="Glycosidases"/>
    <property type="match status" value="1"/>
</dbReference>
<gene>
    <name evidence="6" type="ORF">U0035_01750</name>
</gene>
<feature type="domain" description="Glycoside hydrolase family 5" evidence="4">
    <location>
        <begin position="88"/>
        <end position="348"/>
    </location>
</feature>
<keyword evidence="1 3" id="KW-0378">Hydrolase</keyword>
<evidence type="ECO:0000313" key="7">
    <source>
        <dbReference type="Proteomes" id="UP001325680"/>
    </source>
</evidence>
<organism evidence="6 7">
    <name type="scientific">Niabella yanshanensis</name>
    <dbReference type="NCBI Taxonomy" id="577386"/>
    <lineage>
        <taxon>Bacteria</taxon>
        <taxon>Pseudomonadati</taxon>
        <taxon>Bacteroidota</taxon>
        <taxon>Chitinophagia</taxon>
        <taxon>Chitinophagales</taxon>
        <taxon>Chitinophagaceae</taxon>
        <taxon>Niabella</taxon>
    </lineage>
</organism>
<dbReference type="PANTHER" id="PTHR31297:SF13">
    <property type="entry name" value="PUTATIVE-RELATED"/>
    <property type="match status" value="1"/>
</dbReference>
<name>A0ABZ0WBC4_9BACT</name>
<evidence type="ECO:0000313" key="6">
    <source>
        <dbReference type="EMBL" id="WQD38867.1"/>
    </source>
</evidence>
<dbReference type="SUPFAM" id="SSF49785">
    <property type="entry name" value="Galactose-binding domain-like"/>
    <property type="match status" value="1"/>
</dbReference>
<dbReference type="InterPro" id="IPR001547">
    <property type="entry name" value="Glyco_hydro_5"/>
</dbReference>
<dbReference type="Pfam" id="PF00150">
    <property type="entry name" value="Cellulase"/>
    <property type="match status" value="1"/>
</dbReference>
<accession>A0ABZ0WBC4</accession>
<dbReference type="InterPro" id="IPR017853">
    <property type="entry name" value="GH"/>
</dbReference>
<dbReference type="InterPro" id="IPR008979">
    <property type="entry name" value="Galactose-bd-like_sf"/>
</dbReference>
<evidence type="ECO:0000259" key="5">
    <source>
        <dbReference type="Pfam" id="PF03422"/>
    </source>
</evidence>
<dbReference type="InterPro" id="IPR050386">
    <property type="entry name" value="Glycosyl_hydrolase_5"/>
</dbReference>
<proteinExistence type="inferred from homology"/>
<keyword evidence="2 3" id="KW-0326">Glycosidase</keyword>
<evidence type="ECO:0000256" key="2">
    <source>
        <dbReference type="ARBA" id="ARBA00023295"/>
    </source>
</evidence>
<dbReference type="EMBL" id="CP139960">
    <property type="protein sequence ID" value="WQD38867.1"/>
    <property type="molecule type" value="Genomic_DNA"/>
</dbReference>
<reference evidence="6 7" key="1">
    <citation type="submission" date="2023-12" db="EMBL/GenBank/DDBJ databases">
        <title>Genome sequencing and assembly of bacterial species from a model synthetic community.</title>
        <authorList>
            <person name="Hogle S.L."/>
        </authorList>
    </citation>
    <scope>NUCLEOTIDE SEQUENCE [LARGE SCALE GENOMIC DNA]</scope>
    <source>
        <strain evidence="6 7">HAMBI_3031</strain>
    </source>
</reference>
<keyword evidence="7" id="KW-1185">Reference proteome</keyword>
<evidence type="ECO:0000259" key="4">
    <source>
        <dbReference type="Pfam" id="PF00150"/>
    </source>
</evidence>
<evidence type="ECO:0000256" key="3">
    <source>
        <dbReference type="RuleBase" id="RU361153"/>
    </source>
</evidence>
<dbReference type="SUPFAM" id="SSF51445">
    <property type="entry name" value="(Trans)glycosidases"/>
    <property type="match status" value="1"/>
</dbReference>
<dbReference type="InterPro" id="IPR005084">
    <property type="entry name" value="CBM6"/>
</dbReference>
<dbReference type="CDD" id="cd04080">
    <property type="entry name" value="CBM6_cellulase-like"/>
    <property type="match status" value="1"/>
</dbReference>
<dbReference type="Pfam" id="PF03422">
    <property type="entry name" value="CBM_6"/>
    <property type="match status" value="1"/>
</dbReference>
<sequence length="585" mass="67018">MMIKFVRGLLLFTTSCLWTSYSMGQGFLKADGKKIVDESGKEIILRGMGLGGWMLQEGYMYGLSALGQQYRIREKIEASVGAEKAEQFYERWLTTHTTRKDIDALAALGFNSIRLPMHYALYTLPVDKEPIAGSDTWLEKGFALTDSLLKWCSANKIYLILDLHAAPGGQGNDLAISDRDPSKPSLWQSEANQKKTIALWTKLAARYANEPWMGGYDILNETNWGFQDEKDTRGTNEQQNIPLKKLSQEITRAIREVDKRHLIIIEGNGFGNNYKGMLPPWDDNMALSFHKYGNFNTVNTIQHFLDLRDQYNIPLWLGESGENSNTWFREAIKLCEDNGIGWAWWQHKKMNINNPFEIKKPEDYNRLLADWSGKGPRLSKEEAWNILEEWLYNTRLENNIFHADVADAMFRQVQFNTAVPFKKHVLNNGATTIQAVDFDMGPQRVAYFDRDTASYHYTPGVNTAGNRGWTYRNDGVDIKMENNEPYIFHIQDGEWLQYTISVKAGGNYQFAFRTRSDSTGGSLTILDNEKKLTGVVLPVTNPKKWTRTQSTPVRLTKGMHRLKIYADKGGFEWVDFSISEPLKQK</sequence>
<dbReference type="RefSeq" id="WP_245957852.1">
    <property type="nucleotide sequence ID" value="NZ_CP139960.1"/>
</dbReference>
<dbReference type="PANTHER" id="PTHR31297">
    <property type="entry name" value="GLUCAN ENDO-1,6-BETA-GLUCOSIDASE B"/>
    <property type="match status" value="1"/>
</dbReference>
<protein>
    <submittedName>
        <fullName evidence="6">Cellulase family glycosylhydrolase</fullName>
    </submittedName>
</protein>
<dbReference type="Proteomes" id="UP001325680">
    <property type="component" value="Chromosome"/>
</dbReference>
<evidence type="ECO:0000256" key="1">
    <source>
        <dbReference type="ARBA" id="ARBA00022801"/>
    </source>
</evidence>
<dbReference type="Gene3D" id="2.60.120.260">
    <property type="entry name" value="Galactose-binding domain-like"/>
    <property type="match status" value="1"/>
</dbReference>